<reference evidence="4 5" key="1">
    <citation type="submission" date="2015-09" db="EMBL/GenBank/DDBJ databases">
        <authorList>
            <person name="Jackson K.R."/>
            <person name="Lunt B.L."/>
            <person name="Fisher J.N.B."/>
            <person name="Gardner A.V."/>
            <person name="Bailey M.E."/>
            <person name="Deus L.M."/>
            <person name="Earl A.S."/>
            <person name="Gibby P.D."/>
            <person name="Hartmann K.A."/>
            <person name="Liu J.E."/>
            <person name="Manci A.M."/>
            <person name="Nielsen D.A."/>
            <person name="Solomon M.B."/>
            <person name="Breakwell D.P."/>
            <person name="Burnett S.H."/>
            <person name="Grose J.H."/>
        </authorList>
    </citation>
    <scope>NUCLEOTIDE SEQUENCE [LARGE SCALE GENOMIC DNA]</scope>
    <source>
        <strain evidence="4 5">16</strain>
    </source>
</reference>
<keyword evidence="5" id="KW-1185">Reference proteome</keyword>
<reference evidence="4 5" key="2">
    <citation type="submission" date="2015-10" db="EMBL/GenBank/DDBJ databases">
        <title>Draft Genome Sequence of Prosthecomicrobium hirschii ATCC 27832.</title>
        <authorList>
            <person name="Daniel J."/>
            <person name="Givan S.A."/>
            <person name="Brun Y.V."/>
            <person name="Brown P.J."/>
        </authorList>
    </citation>
    <scope>NUCLEOTIDE SEQUENCE [LARGE SCALE GENOMIC DNA]</scope>
    <source>
        <strain evidence="4 5">16</strain>
    </source>
</reference>
<dbReference type="AlphaFoldDB" id="A0A0P6VNB6"/>
<sequence length="311" mass="34033">MKIICGVDVSASHLDARVGMTGAFARFDRTATGIGELGDFCRRHGVDLVVFEATGGYEKLPFCLLWQQGLACALVNPRAVRDLAKGLGYLEKTDRLDAGIIARFAEITGVEPQAPRSGSQERLRALVDRLRQLVVMNGAEKNRARLVEDETVAASLGRTRAHLEAEIRRIEGEVASAIDDDPLWSTLGQAFRTIKGVADRTVAVLAALLPEIGTLDNKAISKLVGLAPLADDSGRRTGRRLVRGGRRDVRDILFVVAEIVRRFNDDFRDFAKRLKEAGKPPKVIRVALAHKLLIRLNAKARQARTGLAMPT</sequence>
<organism evidence="4 5">
    <name type="scientific">Prosthecodimorpha hirschii</name>
    <dbReference type="NCBI Taxonomy" id="665126"/>
    <lineage>
        <taxon>Bacteria</taxon>
        <taxon>Pseudomonadati</taxon>
        <taxon>Pseudomonadota</taxon>
        <taxon>Alphaproteobacteria</taxon>
        <taxon>Hyphomicrobiales</taxon>
        <taxon>Ancalomicrobiaceae</taxon>
        <taxon>Prosthecodimorpha</taxon>
    </lineage>
</organism>
<evidence type="ECO:0000256" key="1">
    <source>
        <dbReference type="SAM" id="Coils"/>
    </source>
</evidence>
<feature type="coiled-coil region" evidence="1">
    <location>
        <begin position="153"/>
        <end position="180"/>
    </location>
</feature>
<dbReference type="GO" id="GO:0003677">
    <property type="term" value="F:DNA binding"/>
    <property type="evidence" value="ECO:0007669"/>
    <property type="project" value="InterPro"/>
</dbReference>
<evidence type="ECO:0000313" key="5">
    <source>
        <dbReference type="Proteomes" id="UP000048984"/>
    </source>
</evidence>
<dbReference type="InterPro" id="IPR002525">
    <property type="entry name" value="Transp_IS110-like_N"/>
</dbReference>
<evidence type="ECO:0000259" key="3">
    <source>
        <dbReference type="Pfam" id="PF02371"/>
    </source>
</evidence>
<dbReference type="Pfam" id="PF01548">
    <property type="entry name" value="DEDD_Tnp_IS110"/>
    <property type="match status" value="1"/>
</dbReference>
<dbReference type="EMBL" id="LJYW01000001">
    <property type="protein sequence ID" value="KPL51757.1"/>
    <property type="molecule type" value="Genomic_DNA"/>
</dbReference>
<feature type="domain" description="Transposase IS110-like N-terminal" evidence="2">
    <location>
        <begin position="5"/>
        <end position="145"/>
    </location>
</feature>
<dbReference type="PANTHER" id="PTHR33055:SF13">
    <property type="entry name" value="TRANSPOSASE"/>
    <property type="match status" value="1"/>
</dbReference>
<dbReference type="Proteomes" id="UP000048984">
    <property type="component" value="Unassembled WGS sequence"/>
</dbReference>
<keyword evidence="1" id="KW-0175">Coiled coil</keyword>
<dbReference type="GO" id="GO:0006313">
    <property type="term" value="P:DNA transposition"/>
    <property type="evidence" value="ECO:0007669"/>
    <property type="project" value="InterPro"/>
</dbReference>
<evidence type="ECO:0000313" key="4">
    <source>
        <dbReference type="EMBL" id="KPL51757.1"/>
    </source>
</evidence>
<accession>A0A0P6VNB6</accession>
<gene>
    <name evidence="4" type="ORF">ABB55_05540</name>
</gene>
<dbReference type="Pfam" id="PF02371">
    <property type="entry name" value="Transposase_20"/>
    <property type="match status" value="1"/>
</dbReference>
<comment type="caution">
    <text evidence="4">The sequence shown here is derived from an EMBL/GenBank/DDBJ whole genome shotgun (WGS) entry which is preliminary data.</text>
</comment>
<dbReference type="GO" id="GO:0004803">
    <property type="term" value="F:transposase activity"/>
    <property type="evidence" value="ECO:0007669"/>
    <property type="project" value="InterPro"/>
</dbReference>
<name>A0A0P6VNB6_9HYPH</name>
<evidence type="ECO:0000259" key="2">
    <source>
        <dbReference type="Pfam" id="PF01548"/>
    </source>
</evidence>
<dbReference type="InterPro" id="IPR003346">
    <property type="entry name" value="Transposase_20"/>
</dbReference>
<dbReference type="PANTHER" id="PTHR33055">
    <property type="entry name" value="TRANSPOSASE FOR INSERTION SEQUENCE ELEMENT IS1111A"/>
    <property type="match status" value="1"/>
</dbReference>
<feature type="domain" description="Transposase IS116/IS110/IS902 C-terminal" evidence="3">
    <location>
        <begin position="189"/>
        <end position="270"/>
    </location>
</feature>
<protein>
    <submittedName>
        <fullName evidence="4">Transposase</fullName>
    </submittedName>
</protein>
<dbReference type="InterPro" id="IPR047650">
    <property type="entry name" value="Transpos_IS110"/>
</dbReference>
<proteinExistence type="predicted"/>
<dbReference type="NCBIfam" id="NF033542">
    <property type="entry name" value="transpos_IS110"/>
    <property type="match status" value="1"/>
</dbReference>